<comment type="similarity">
    <text evidence="1">Belongs to the 'phage' integrase family.</text>
</comment>
<dbReference type="InterPro" id="IPR050090">
    <property type="entry name" value="Tyrosine_recombinase_XerCD"/>
</dbReference>
<reference evidence="6 7" key="1">
    <citation type="journal article" date="2018" name="Syst. Appl. Microbiol.">
        <title>Pseudomonas gallaeciensis sp. nov., isolated from crude-oil-contaminated intertidal sand samples after the Prestige oil spill.</title>
        <authorList>
            <person name="Mulet M."/>
            <person name="Sanchez D."/>
            <person name="Rodriguez A.C."/>
            <person name="Nogales B."/>
            <person name="Bosch R."/>
            <person name="Busquets A."/>
            <person name="Gomila M."/>
            <person name="Lalucat J."/>
            <person name="Garcia-Valdes E."/>
        </authorList>
    </citation>
    <scope>NUCLEOTIDE SEQUENCE [LARGE SCALE GENOMIC DNA]</scope>
    <source>
        <strain evidence="6 7">V113</strain>
    </source>
</reference>
<keyword evidence="7" id="KW-1185">Reference proteome</keyword>
<feature type="domain" description="Tyr recombinase" evidence="5">
    <location>
        <begin position="100"/>
        <end position="302"/>
    </location>
</feature>
<dbReference type="GO" id="GO:0015074">
    <property type="term" value="P:DNA integration"/>
    <property type="evidence" value="ECO:0007669"/>
    <property type="project" value="UniProtKB-KW"/>
</dbReference>
<sequence length="339" mass="38619">MAKLKNVVSDSNPKRVMADLSPHDIPRIKRELPKALARQKRSKSQGENIQTYYQLFNRVMVEALNDSFISTPLKLSNPATKKADNTRPFSTDEISSLLQGWPYSLNDEEQARKLVRDAHAYRFWLLPLGLFTGARLNELCQLRVHDIRRDGHGINVMSVNDNGYNKSLKNEQSRREIPICSALVDMGFMAFVEERRAASGNDAQLFAELTFTREHLYSRMASRFFCGHATGKGYIGSRCARASDGALNFKSCRRSFAQRLQASGVSESTIAHLLGHRRNTCEVTQKHYLDKPYSQVLQEAIEQGLKYGAQLSHVKWENYKLLMQAQKGRRPRGRRPKAT</sequence>
<keyword evidence="2" id="KW-0229">DNA integration</keyword>
<dbReference type="InterPro" id="IPR011010">
    <property type="entry name" value="DNA_brk_join_enz"/>
</dbReference>
<protein>
    <recommendedName>
        <fullName evidence="5">Tyr recombinase domain-containing protein</fullName>
    </recommendedName>
</protein>
<comment type="caution">
    <text evidence="6">The sequence shown here is derived from an EMBL/GenBank/DDBJ whole genome shotgun (WGS) entry which is preliminary data.</text>
</comment>
<accession>A0A395R0I0</accession>
<evidence type="ECO:0000313" key="6">
    <source>
        <dbReference type="EMBL" id="RGP53262.1"/>
    </source>
</evidence>
<proteinExistence type="inferred from homology"/>
<dbReference type="PROSITE" id="PS51898">
    <property type="entry name" value="TYR_RECOMBINASE"/>
    <property type="match status" value="1"/>
</dbReference>
<evidence type="ECO:0000256" key="1">
    <source>
        <dbReference type="ARBA" id="ARBA00008857"/>
    </source>
</evidence>
<gene>
    <name evidence="6" type="ORF">ASB58_16645</name>
</gene>
<evidence type="ECO:0000256" key="2">
    <source>
        <dbReference type="ARBA" id="ARBA00022908"/>
    </source>
</evidence>
<dbReference type="AlphaFoldDB" id="A0A395R0I0"/>
<dbReference type="PANTHER" id="PTHR30349">
    <property type="entry name" value="PHAGE INTEGRASE-RELATED"/>
    <property type="match status" value="1"/>
</dbReference>
<dbReference type="Proteomes" id="UP000265411">
    <property type="component" value="Unassembled WGS sequence"/>
</dbReference>
<dbReference type="EMBL" id="LMAZ01000007">
    <property type="protein sequence ID" value="RGP53262.1"/>
    <property type="molecule type" value="Genomic_DNA"/>
</dbReference>
<dbReference type="InterPro" id="IPR002104">
    <property type="entry name" value="Integrase_catalytic"/>
</dbReference>
<name>A0A395R0I0_9PSED</name>
<dbReference type="InterPro" id="IPR013762">
    <property type="entry name" value="Integrase-like_cat_sf"/>
</dbReference>
<dbReference type="Gene3D" id="1.10.443.10">
    <property type="entry name" value="Intergrase catalytic core"/>
    <property type="match status" value="1"/>
</dbReference>
<dbReference type="Pfam" id="PF00589">
    <property type="entry name" value="Phage_integrase"/>
    <property type="match status" value="1"/>
</dbReference>
<keyword evidence="3" id="KW-0238">DNA-binding</keyword>
<dbReference type="SUPFAM" id="SSF56349">
    <property type="entry name" value="DNA breaking-rejoining enzymes"/>
    <property type="match status" value="1"/>
</dbReference>
<dbReference type="GO" id="GO:0003677">
    <property type="term" value="F:DNA binding"/>
    <property type="evidence" value="ECO:0007669"/>
    <property type="project" value="UniProtKB-KW"/>
</dbReference>
<keyword evidence="4" id="KW-0233">DNA recombination</keyword>
<evidence type="ECO:0000256" key="4">
    <source>
        <dbReference type="ARBA" id="ARBA00023172"/>
    </source>
</evidence>
<evidence type="ECO:0000259" key="5">
    <source>
        <dbReference type="PROSITE" id="PS51898"/>
    </source>
</evidence>
<evidence type="ECO:0000256" key="3">
    <source>
        <dbReference type="ARBA" id="ARBA00023125"/>
    </source>
</evidence>
<dbReference type="GO" id="GO:0006310">
    <property type="term" value="P:DNA recombination"/>
    <property type="evidence" value="ECO:0007669"/>
    <property type="project" value="UniProtKB-KW"/>
</dbReference>
<dbReference type="OrthoDB" id="9784724at2"/>
<evidence type="ECO:0000313" key="7">
    <source>
        <dbReference type="Proteomes" id="UP000265411"/>
    </source>
</evidence>
<organism evidence="6 7">
    <name type="scientific">Pseudomonas abyssi</name>
    <dbReference type="NCBI Taxonomy" id="170540"/>
    <lineage>
        <taxon>Bacteria</taxon>
        <taxon>Pseudomonadati</taxon>
        <taxon>Pseudomonadota</taxon>
        <taxon>Gammaproteobacteria</taxon>
        <taxon>Pseudomonadales</taxon>
        <taxon>Pseudomonadaceae</taxon>
        <taxon>Pseudomonas</taxon>
    </lineage>
</organism>
<dbReference type="PANTHER" id="PTHR30349:SF41">
    <property type="entry name" value="INTEGRASE_RECOMBINASE PROTEIN MJ0367-RELATED"/>
    <property type="match status" value="1"/>
</dbReference>